<dbReference type="InterPro" id="IPR002559">
    <property type="entry name" value="Transposase_11"/>
</dbReference>
<protein>
    <submittedName>
        <fullName evidence="3">SRSO17 transposase</fullName>
    </submittedName>
</protein>
<dbReference type="SUPFAM" id="SSF53098">
    <property type="entry name" value="Ribonuclease H-like"/>
    <property type="match status" value="1"/>
</dbReference>
<dbReference type="InterPro" id="IPR012337">
    <property type="entry name" value="RNaseH-like_sf"/>
</dbReference>
<dbReference type="Proteomes" id="UP000548476">
    <property type="component" value="Unassembled WGS sequence"/>
</dbReference>
<accession>A0A841FUS7</accession>
<dbReference type="PANTHER" id="PTHR33627">
    <property type="entry name" value="TRANSPOSASE"/>
    <property type="match status" value="1"/>
</dbReference>
<reference evidence="3 4" key="1">
    <citation type="submission" date="2020-08" db="EMBL/GenBank/DDBJ databases">
        <title>Genomic Encyclopedia of Type Strains, Phase IV (KMG-IV): sequencing the most valuable type-strain genomes for metagenomic binning, comparative biology and taxonomic classification.</title>
        <authorList>
            <person name="Goeker M."/>
        </authorList>
    </citation>
    <scope>NUCLEOTIDE SEQUENCE [LARGE SCALE GENOMIC DNA]</scope>
    <source>
        <strain evidence="3 4">YIM 65646</strain>
    </source>
</reference>
<dbReference type="GO" id="GO:0006313">
    <property type="term" value="P:DNA transposition"/>
    <property type="evidence" value="ECO:0007669"/>
    <property type="project" value="InterPro"/>
</dbReference>
<dbReference type="PANTHER" id="PTHR33627:SF1">
    <property type="entry name" value="TRANSPOSASE"/>
    <property type="match status" value="1"/>
</dbReference>
<evidence type="ECO:0000313" key="3">
    <source>
        <dbReference type="EMBL" id="MBB6038513.1"/>
    </source>
</evidence>
<evidence type="ECO:0000313" key="4">
    <source>
        <dbReference type="Proteomes" id="UP000548476"/>
    </source>
</evidence>
<feature type="compositionally biased region" description="Basic and acidic residues" evidence="1">
    <location>
        <begin position="1"/>
        <end position="12"/>
    </location>
</feature>
<keyword evidence="4" id="KW-1185">Reference proteome</keyword>
<comment type="caution">
    <text evidence="3">The sequence shown here is derived from an EMBL/GenBank/DDBJ whole genome shotgun (WGS) entry which is preliminary data.</text>
</comment>
<dbReference type="GO" id="GO:0003677">
    <property type="term" value="F:DNA binding"/>
    <property type="evidence" value="ECO:0007669"/>
    <property type="project" value="InterPro"/>
</dbReference>
<gene>
    <name evidence="3" type="ORF">HNR73_006396</name>
</gene>
<name>A0A841FUS7_9ACTN</name>
<sequence length="176" mass="19387">MTAHAADAEPEKPPYGGLGPRPKDRYRGRPVSLREHALAAGPAAVKSLTWRQGSRGAMTSGFITLPVRPAGRRPRLADDGSLPVRQLIAQWPAGEPEPVKYWLSNLPADTDPADLVRLGKIRWRIEHDYRELKTGLGLDHFEGRSFTGWHRHVTLATAAHLFITTLRLDPKAAAPA</sequence>
<organism evidence="3 4">
    <name type="scientific">Phytomonospora endophytica</name>
    <dbReference type="NCBI Taxonomy" id="714109"/>
    <lineage>
        <taxon>Bacteria</taxon>
        <taxon>Bacillati</taxon>
        <taxon>Actinomycetota</taxon>
        <taxon>Actinomycetes</taxon>
        <taxon>Micromonosporales</taxon>
        <taxon>Micromonosporaceae</taxon>
        <taxon>Phytomonospora</taxon>
    </lineage>
</organism>
<evidence type="ECO:0000259" key="2">
    <source>
        <dbReference type="Pfam" id="PF01609"/>
    </source>
</evidence>
<feature type="domain" description="Transposase IS4-like" evidence="2">
    <location>
        <begin position="104"/>
        <end position="161"/>
    </location>
</feature>
<dbReference type="EMBL" id="JACHGT010000016">
    <property type="protein sequence ID" value="MBB6038513.1"/>
    <property type="molecule type" value="Genomic_DNA"/>
</dbReference>
<proteinExistence type="predicted"/>
<dbReference type="InterPro" id="IPR039365">
    <property type="entry name" value="IS701-like"/>
</dbReference>
<evidence type="ECO:0000256" key="1">
    <source>
        <dbReference type="SAM" id="MobiDB-lite"/>
    </source>
</evidence>
<dbReference type="AlphaFoldDB" id="A0A841FUS7"/>
<feature type="region of interest" description="Disordered" evidence="1">
    <location>
        <begin position="1"/>
        <end position="27"/>
    </location>
</feature>
<dbReference type="Pfam" id="PF01609">
    <property type="entry name" value="DDE_Tnp_1"/>
    <property type="match status" value="1"/>
</dbReference>
<dbReference type="GO" id="GO:0004803">
    <property type="term" value="F:transposase activity"/>
    <property type="evidence" value="ECO:0007669"/>
    <property type="project" value="InterPro"/>
</dbReference>